<sequence length="115" mass="12644">MKFAILFLVSMVLFATASSHHHKHSSKSTNSLFKELELELENAAVVNKVLSRIRRVPAPGDVRACGRKLVLFVLSVCGEPCGHSTSQDIATTCCEKQCSEADIKDACCPQKEFTF</sequence>
<dbReference type="InterPro" id="IPR036438">
    <property type="entry name" value="Insulin-like_sf"/>
</dbReference>
<dbReference type="InterPro" id="IPR052335">
    <property type="entry name" value="Insulin-like_regulatory"/>
</dbReference>
<evidence type="ECO:0000313" key="8">
    <source>
        <dbReference type="Proteomes" id="UP000008068"/>
    </source>
</evidence>
<dbReference type="PANTHER" id="PTHR33893">
    <property type="entry name" value="INSULIN RELATED-RELATED-RELATED"/>
    <property type="match status" value="1"/>
</dbReference>
<keyword evidence="5" id="KW-1015">Disulfide bond</keyword>
<dbReference type="GO" id="GO:0005179">
    <property type="term" value="F:hormone activity"/>
    <property type="evidence" value="ECO:0007669"/>
    <property type="project" value="InterPro"/>
</dbReference>
<dbReference type="AlphaFoldDB" id="G0MZE3"/>
<dbReference type="InterPro" id="IPR022353">
    <property type="entry name" value="Insulin_CS"/>
</dbReference>
<keyword evidence="8" id="KW-1185">Reference proteome</keyword>
<evidence type="ECO:0000256" key="2">
    <source>
        <dbReference type="ARBA" id="ARBA00009034"/>
    </source>
</evidence>
<evidence type="ECO:0000313" key="7">
    <source>
        <dbReference type="EMBL" id="EGT48311.1"/>
    </source>
</evidence>
<dbReference type="Proteomes" id="UP000008068">
    <property type="component" value="Unassembled WGS sequence"/>
</dbReference>
<keyword evidence="4 6" id="KW-0732">Signal</keyword>
<dbReference type="OrthoDB" id="5824650at2759"/>
<dbReference type="InterPro" id="IPR003235">
    <property type="entry name" value="Nem_insulin-like_b-type"/>
</dbReference>
<comment type="similarity">
    <text evidence="2">Belongs to the insulin family.</text>
</comment>
<evidence type="ECO:0000256" key="3">
    <source>
        <dbReference type="ARBA" id="ARBA00022525"/>
    </source>
</evidence>
<comment type="subcellular location">
    <subcellularLocation>
        <location evidence="1">Secreted</location>
    </subcellularLocation>
</comment>
<keyword evidence="3" id="KW-0964">Secreted</keyword>
<evidence type="ECO:0000256" key="4">
    <source>
        <dbReference type="ARBA" id="ARBA00022729"/>
    </source>
</evidence>
<dbReference type="FunCoup" id="G0MZE3">
    <property type="interactions" value="53"/>
</dbReference>
<dbReference type="OMA" id="FHICSEP"/>
<proteinExistence type="inferred from homology"/>
<dbReference type="PROSITE" id="PS00262">
    <property type="entry name" value="INSULIN"/>
    <property type="match status" value="1"/>
</dbReference>
<reference evidence="8" key="1">
    <citation type="submission" date="2011-07" db="EMBL/GenBank/DDBJ databases">
        <authorList>
            <consortium name="Caenorhabditis brenneri Sequencing and Analysis Consortium"/>
            <person name="Wilson R.K."/>
        </authorList>
    </citation>
    <scope>NUCLEOTIDE SEQUENCE [LARGE SCALE GENOMIC DNA]</scope>
    <source>
        <strain evidence="8">PB2801</strain>
    </source>
</reference>
<feature type="signal peptide" evidence="6">
    <location>
        <begin position="1"/>
        <end position="19"/>
    </location>
</feature>
<dbReference type="InParanoid" id="G0MZE3"/>
<dbReference type="eggNOG" id="ENOG502TIU4">
    <property type="taxonomic scope" value="Eukaryota"/>
</dbReference>
<organism evidence="8">
    <name type="scientific">Caenorhabditis brenneri</name>
    <name type="common">Nematode worm</name>
    <dbReference type="NCBI Taxonomy" id="135651"/>
    <lineage>
        <taxon>Eukaryota</taxon>
        <taxon>Metazoa</taxon>
        <taxon>Ecdysozoa</taxon>
        <taxon>Nematoda</taxon>
        <taxon>Chromadorea</taxon>
        <taxon>Rhabditida</taxon>
        <taxon>Rhabditina</taxon>
        <taxon>Rhabditomorpha</taxon>
        <taxon>Rhabditoidea</taxon>
        <taxon>Rhabditidae</taxon>
        <taxon>Peloderinae</taxon>
        <taxon>Caenorhabditis</taxon>
    </lineage>
</organism>
<evidence type="ECO:0000256" key="1">
    <source>
        <dbReference type="ARBA" id="ARBA00004613"/>
    </source>
</evidence>
<dbReference type="GO" id="GO:0005576">
    <property type="term" value="C:extracellular region"/>
    <property type="evidence" value="ECO:0007669"/>
    <property type="project" value="UniProtKB-SubCell"/>
</dbReference>
<evidence type="ECO:0000256" key="6">
    <source>
        <dbReference type="SAM" id="SignalP"/>
    </source>
</evidence>
<gene>
    <name evidence="7" type="ORF">CAEBREN_12103</name>
</gene>
<accession>G0MZE3</accession>
<dbReference type="PANTHER" id="PTHR33893:SF9">
    <property type="entry name" value="INSULIN RELATED-RELATED"/>
    <property type="match status" value="1"/>
</dbReference>
<feature type="chain" id="PRO_5003404834" evidence="6">
    <location>
        <begin position="20"/>
        <end position="115"/>
    </location>
</feature>
<dbReference type="SUPFAM" id="SSF56994">
    <property type="entry name" value="Insulin-like"/>
    <property type="match status" value="1"/>
</dbReference>
<dbReference type="Pfam" id="PF03488">
    <property type="entry name" value="Ins_beta"/>
    <property type="match status" value="1"/>
</dbReference>
<dbReference type="STRING" id="135651.G0MZE3"/>
<protein>
    <submittedName>
        <fullName evidence="7">Uncharacterized protein</fullName>
    </submittedName>
</protein>
<dbReference type="Gene3D" id="1.10.100.10">
    <property type="entry name" value="Insulin-like"/>
    <property type="match status" value="1"/>
</dbReference>
<dbReference type="HOGENOM" id="CLU_154797_1_0_1"/>
<dbReference type="EMBL" id="GL379822">
    <property type="protein sequence ID" value="EGT48311.1"/>
    <property type="molecule type" value="Genomic_DNA"/>
</dbReference>
<evidence type="ECO:0000256" key="5">
    <source>
        <dbReference type="ARBA" id="ARBA00023157"/>
    </source>
</evidence>
<name>G0MZE3_CAEBE</name>